<dbReference type="Proteomes" id="UP001160625">
    <property type="component" value="Unassembled WGS sequence"/>
</dbReference>
<feature type="transmembrane region" description="Helical" evidence="2">
    <location>
        <begin position="17"/>
        <end position="35"/>
    </location>
</feature>
<comment type="caution">
    <text evidence="3">The sequence shown here is derived from an EMBL/GenBank/DDBJ whole genome shotgun (WGS) entry which is preliminary data.</text>
</comment>
<proteinExistence type="predicted"/>
<gene>
    <name evidence="3" type="ORF">QGN17_15075</name>
</gene>
<evidence type="ECO:0000256" key="2">
    <source>
        <dbReference type="SAM" id="Phobius"/>
    </source>
</evidence>
<dbReference type="EMBL" id="JARYGZ010000002">
    <property type="protein sequence ID" value="MDH7640058.1"/>
    <property type="molecule type" value="Genomic_DNA"/>
</dbReference>
<feature type="transmembrane region" description="Helical" evidence="2">
    <location>
        <begin position="92"/>
        <end position="112"/>
    </location>
</feature>
<keyword evidence="2" id="KW-0812">Transmembrane</keyword>
<evidence type="ECO:0000256" key="1">
    <source>
        <dbReference type="SAM" id="MobiDB-lite"/>
    </source>
</evidence>
<sequence length="538" mass="60974">MTEPETSPRSTFWETRAFAIAMIALAAVPLLLTPIPPLTDLMGHMGRYRVQLDIGSSPYLSHYYKFDWALIGNLGVDLVIELLGPILGLEPAVHLVVMAIPCIMVAGLLLLAREIHGRVPATAIFALPLAYGYPFQFGFVNFAFAMGLMLIAFAFWLRMARTGRLKWRPYIFFVVSFLLWVAHSFAWGTLGLLCFIAEVVRNRKAGKPWFESGWRSVVACLPLAPPALLLLPWRGGSSPKGTFDWFAWYFKWIWLRSVLRERVEVWDKLSALLLYLVALSGLVWKPWRRYEATLGIGAALLILVFICLPRVLLSSAYADMRLVPYMLAILILALRPIVDRRIAIGVAVAATLFFAGRIAISTLAFQKFERNYNTQLQAIAHIPMGARVMALTNTPCRSAWYSSRMEHLSSMATVRRQAFVNDQWVAPGAQLLRIDYPPAGRYYSHDPSQIVRRPDCRARNEPILEIALEYFPRDAYDYVWMIDMPRNRWPVDSDFAPVWVGNRFGILYKIRHHHQLSQAGSATASKDTPNGNGQRVTQ</sequence>
<evidence type="ECO:0008006" key="5">
    <source>
        <dbReference type="Google" id="ProtNLM"/>
    </source>
</evidence>
<feature type="transmembrane region" description="Helical" evidence="2">
    <location>
        <begin position="142"/>
        <end position="159"/>
    </location>
</feature>
<protein>
    <recommendedName>
        <fullName evidence="5">Glycosyltransferase RgtA/B/C/D-like domain-containing protein</fullName>
    </recommendedName>
</protein>
<feature type="transmembrane region" description="Helical" evidence="2">
    <location>
        <begin position="322"/>
        <end position="338"/>
    </location>
</feature>
<evidence type="ECO:0000313" key="3">
    <source>
        <dbReference type="EMBL" id="MDH7640058.1"/>
    </source>
</evidence>
<keyword evidence="2" id="KW-1133">Transmembrane helix</keyword>
<feature type="transmembrane region" description="Helical" evidence="2">
    <location>
        <begin position="344"/>
        <end position="365"/>
    </location>
</feature>
<evidence type="ECO:0000313" key="4">
    <source>
        <dbReference type="Proteomes" id="UP001160625"/>
    </source>
</evidence>
<name>A0ABT6N431_9SPHN</name>
<accession>A0ABT6N431</accession>
<reference evidence="3" key="1">
    <citation type="submission" date="2023-04" db="EMBL/GenBank/DDBJ databases">
        <title>Sphingomonas sp. MAHUQ-71 isolated from rice field.</title>
        <authorList>
            <person name="Huq M.A."/>
        </authorList>
    </citation>
    <scope>NUCLEOTIDE SEQUENCE</scope>
    <source>
        <strain evidence="3">MAHUQ-71</strain>
    </source>
</reference>
<feature type="region of interest" description="Disordered" evidence="1">
    <location>
        <begin position="518"/>
        <end position="538"/>
    </location>
</feature>
<feature type="transmembrane region" description="Helical" evidence="2">
    <location>
        <begin position="293"/>
        <end position="313"/>
    </location>
</feature>
<dbReference type="RefSeq" id="WP_281045417.1">
    <property type="nucleotide sequence ID" value="NZ_JARYGZ010000002.1"/>
</dbReference>
<keyword evidence="2" id="KW-0472">Membrane</keyword>
<organism evidence="3 4">
    <name type="scientific">Sphingomonas oryzagri</name>
    <dbReference type="NCBI Taxonomy" id="3042314"/>
    <lineage>
        <taxon>Bacteria</taxon>
        <taxon>Pseudomonadati</taxon>
        <taxon>Pseudomonadota</taxon>
        <taxon>Alphaproteobacteria</taxon>
        <taxon>Sphingomonadales</taxon>
        <taxon>Sphingomonadaceae</taxon>
        <taxon>Sphingomonas</taxon>
    </lineage>
</organism>
<feature type="transmembrane region" description="Helical" evidence="2">
    <location>
        <begin position="171"/>
        <end position="200"/>
    </location>
</feature>
<keyword evidence="4" id="KW-1185">Reference proteome</keyword>